<gene>
    <name evidence="1" type="ORF">BD626DRAFT_637332</name>
</gene>
<organism evidence="1 2">
    <name type="scientific">Schizophyllum amplum</name>
    <dbReference type="NCBI Taxonomy" id="97359"/>
    <lineage>
        <taxon>Eukaryota</taxon>
        <taxon>Fungi</taxon>
        <taxon>Dikarya</taxon>
        <taxon>Basidiomycota</taxon>
        <taxon>Agaricomycotina</taxon>
        <taxon>Agaricomycetes</taxon>
        <taxon>Agaricomycetidae</taxon>
        <taxon>Agaricales</taxon>
        <taxon>Schizophyllaceae</taxon>
        <taxon>Schizophyllum</taxon>
    </lineage>
</organism>
<accession>A0A550BSD4</accession>
<keyword evidence="2" id="KW-1185">Reference proteome</keyword>
<comment type="caution">
    <text evidence="1">The sequence shown here is derived from an EMBL/GenBank/DDBJ whole genome shotgun (WGS) entry which is preliminary data.</text>
</comment>
<name>A0A550BSD4_9AGAR</name>
<evidence type="ECO:0000313" key="1">
    <source>
        <dbReference type="EMBL" id="TRM55452.1"/>
    </source>
</evidence>
<dbReference type="EMBL" id="VDMD01000137">
    <property type="protein sequence ID" value="TRM55452.1"/>
    <property type="molecule type" value="Genomic_DNA"/>
</dbReference>
<dbReference type="Proteomes" id="UP000320762">
    <property type="component" value="Unassembled WGS sequence"/>
</dbReference>
<proteinExistence type="predicted"/>
<evidence type="ECO:0000313" key="2">
    <source>
        <dbReference type="Proteomes" id="UP000320762"/>
    </source>
</evidence>
<protein>
    <submittedName>
        <fullName evidence="1">Uncharacterized protein</fullName>
    </submittedName>
</protein>
<dbReference type="AlphaFoldDB" id="A0A550BSD4"/>
<reference evidence="1 2" key="1">
    <citation type="journal article" date="2019" name="New Phytol.">
        <title>Comparative genomics reveals unique wood-decay strategies and fruiting body development in the Schizophyllaceae.</title>
        <authorList>
            <person name="Almasi E."/>
            <person name="Sahu N."/>
            <person name="Krizsan K."/>
            <person name="Balint B."/>
            <person name="Kovacs G.M."/>
            <person name="Kiss B."/>
            <person name="Cseklye J."/>
            <person name="Drula E."/>
            <person name="Henrissat B."/>
            <person name="Nagy I."/>
            <person name="Chovatia M."/>
            <person name="Adam C."/>
            <person name="LaButti K."/>
            <person name="Lipzen A."/>
            <person name="Riley R."/>
            <person name="Grigoriev I.V."/>
            <person name="Nagy L.G."/>
        </authorList>
    </citation>
    <scope>NUCLEOTIDE SEQUENCE [LARGE SCALE GENOMIC DNA]</scope>
    <source>
        <strain evidence="1 2">NL-1724</strain>
    </source>
</reference>
<sequence length="140" mass="15362">MTYQPLEPTLPAVFGNLNPASEARAQPRMASTTDLPPSATRCSRNHPLSCVLTAASRLHATHHLSMADRPIHCARARGPLLDHSRAQAYVHHLTASRMRVISRHCPAPALTYTLAVQTSAQRGRRLASSSRKVIRFLLSP</sequence>